<comment type="caution">
    <text evidence="1">The sequence shown here is derived from an EMBL/GenBank/DDBJ whole genome shotgun (WGS) entry which is preliminary data.</text>
</comment>
<gene>
    <name evidence="1" type="ORF">EAH81_27375</name>
</gene>
<dbReference type="EMBL" id="RCZH01000033">
    <property type="protein sequence ID" value="TPG29786.1"/>
    <property type="molecule type" value="Genomic_DNA"/>
</dbReference>
<proteinExistence type="predicted"/>
<organism evidence="1 2">
    <name type="scientific">Flavobacterium pectinovorum</name>
    <dbReference type="NCBI Taxonomy" id="29533"/>
    <lineage>
        <taxon>Bacteria</taxon>
        <taxon>Pseudomonadati</taxon>
        <taxon>Bacteroidota</taxon>
        <taxon>Flavobacteriia</taxon>
        <taxon>Flavobacteriales</taxon>
        <taxon>Flavobacteriaceae</taxon>
        <taxon>Flavobacterium</taxon>
    </lineage>
</organism>
<sequence>MWRIRGTAGKKILEMQYTSGMRSLGSNPSFSAKSRKERKVQLFKVFKKAYKRANPANPTICRVYPFIPLFNIYKIAQNLCGAFVAHLEILKMCPKILS</sequence>
<dbReference type="AlphaFoldDB" id="A0A502DZS6"/>
<dbReference type="Proteomes" id="UP000319700">
    <property type="component" value="Unassembled WGS sequence"/>
</dbReference>
<accession>A0A502DZS6</accession>
<keyword evidence="2" id="KW-1185">Reference proteome</keyword>
<name>A0A502DZS6_9FLAO</name>
<reference evidence="1 2" key="1">
    <citation type="journal article" date="2019" name="Environ. Microbiol.">
        <title>Species interactions and distinct microbial communities in high Arctic permafrost affected cryosols are associated with the CH4 and CO2 gas fluxes.</title>
        <authorList>
            <person name="Altshuler I."/>
            <person name="Hamel J."/>
            <person name="Turney S."/>
            <person name="Magnuson E."/>
            <person name="Levesque R."/>
            <person name="Greer C."/>
            <person name="Whyte L.G."/>
        </authorList>
    </citation>
    <scope>NUCLEOTIDE SEQUENCE [LARGE SCALE GENOMIC DNA]</scope>
    <source>
        <strain evidence="1 2">42</strain>
    </source>
</reference>
<protein>
    <submittedName>
        <fullName evidence="1">Uncharacterized protein</fullName>
    </submittedName>
</protein>
<evidence type="ECO:0000313" key="2">
    <source>
        <dbReference type="Proteomes" id="UP000319700"/>
    </source>
</evidence>
<evidence type="ECO:0000313" key="1">
    <source>
        <dbReference type="EMBL" id="TPG29786.1"/>
    </source>
</evidence>